<organism evidence="12 13">
    <name type="scientific">Hallella multisaccharivorax DSM 17128</name>
    <dbReference type="NCBI Taxonomy" id="688246"/>
    <lineage>
        <taxon>Bacteria</taxon>
        <taxon>Pseudomonadati</taxon>
        <taxon>Bacteroidota</taxon>
        <taxon>Bacteroidia</taxon>
        <taxon>Bacteroidales</taxon>
        <taxon>Prevotellaceae</taxon>
        <taxon>Hallella</taxon>
    </lineage>
</organism>
<evidence type="ECO:0000256" key="9">
    <source>
        <dbReference type="HAMAP-Rule" id="MF_00173"/>
    </source>
</evidence>
<dbReference type="GO" id="GO:0051259">
    <property type="term" value="P:protein complex oligomerization"/>
    <property type="evidence" value="ECO:0007669"/>
    <property type="project" value="InterPro"/>
</dbReference>
<feature type="domain" description="Arginine repressor C-terminal" evidence="11">
    <location>
        <begin position="149"/>
        <end position="211"/>
    </location>
</feature>
<sequence>MRRWGGHDGSPHYCIYIIVVCNNIPLYFEIYHYYLNYRHKYLHIWNEYANFASIYRINMHMNVKSQRLEAIKLLLSSKEIGSQEDLLSELRDEGYYITQATLSRDLKQLKVAKAASMNGQYVYVLPNETMYRRVHTPLKATEMMTISGFQSINFSGNIGVIHTRPGYASSIAFNIDNSDIPEIMGTIAGDDTIFIAVKEGADHNAIMDSLRENLIL</sequence>
<dbReference type="Pfam" id="PF01316">
    <property type="entry name" value="Arg_repressor"/>
    <property type="match status" value="1"/>
</dbReference>
<proteinExistence type="inferred from homology"/>
<dbReference type="UniPathway" id="UPA00068"/>
<comment type="pathway">
    <text evidence="2 9">Amino-acid biosynthesis; L-arginine biosynthesis [regulation].</text>
</comment>
<keyword evidence="7 9" id="KW-0238">DNA-binding</keyword>
<evidence type="ECO:0000256" key="7">
    <source>
        <dbReference type="ARBA" id="ARBA00023125"/>
    </source>
</evidence>
<evidence type="ECO:0000259" key="11">
    <source>
        <dbReference type="Pfam" id="PF02863"/>
    </source>
</evidence>
<dbReference type="GO" id="GO:0006526">
    <property type="term" value="P:L-arginine biosynthetic process"/>
    <property type="evidence" value="ECO:0007669"/>
    <property type="project" value="UniProtKB-UniPathway"/>
</dbReference>
<dbReference type="InterPro" id="IPR020899">
    <property type="entry name" value="Arg_repress_C"/>
</dbReference>
<evidence type="ECO:0000256" key="3">
    <source>
        <dbReference type="ARBA" id="ARBA00008316"/>
    </source>
</evidence>
<dbReference type="Gene3D" id="3.30.1360.40">
    <property type="match status" value="1"/>
</dbReference>
<dbReference type="Pfam" id="PF02863">
    <property type="entry name" value="Arg_repressor_C"/>
    <property type="match status" value="1"/>
</dbReference>
<dbReference type="EMBL" id="GL945017">
    <property type="protein sequence ID" value="EGN56309.1"/>
    <property type="molecule type" value="Genomic_DNA"/>
</dbReference>
<dbReference type="SUPFAM" id="SSF55252">
    <property type="entry name" value="C-terminal domain of arginine repressor"/>
    <property type="match status" value="1"/>
</dbReference>
<dbReference type="HAMAP" id="MF_00173">
    <property type="entry name" value="Arg_repressor"/>
    <property type="match status" value="1"/>
</dbReference>
<dbReference type="InterPro" id="IPR036251">
    <property type="entry name" value="Arg_repress_C_sf"/>
</dbReference>
<dbReference type="SUPFAM" id="SSF46785">
    <property type="entry name" value="Winged helix' DNA-binding domain"/>
    <property type="match status" value="1"/>
</dbReference>
<dbReference type="GO" id="GO:0003700">
    <property type="term" value="F:DNA-binding transcription factor activity"/>
    <property type="evidence" value="ECO:0007669"/>
    <property type="project" value="UniProtKB-UniRule"/>
</dbReference>
<comment type="subcellular location">
    <subcellularLocation>
        <location evidence="1 9">Cytoplasm</location>
    </subcellularLocation>
</comment>
<keyword evidence="9" id="KW-0055">Arginine biosynthesis</keyword>
<dbReference type="Proteomes" id="UP000002772">
    <property type="component" value="Unassembled WGS sequence"/>
</dbReference>
<evidence type="ECO:0000256" key="1">
    <source>
        <dbReference type="ARBA" id="ARBA00004496"/>
    </source>
</evidence>
<dbReference type="GO" id="GO:0034618">
    <property type="term" value="F:arginine binding"/>
    <property type="evidence" value="ECO:0007669"/>
    <property type="project" value="InterPro"/>
</dbReference>
<evidence type="ECO:0000313" key="13">
    <source>
        <dbReference type="Proteomes" id="UP000002772"/>
    </source>
</evidence>
<dbReference type="Gene3D" id="1.10.10.10">
    <property type="entry name" value="Winged helix-like DNA-binding domain superfamily/Winged helix DNA-binding domain"/>
    <property type="match status" value="1"/>
</dbReference>
<comment type="similarity">
    <text evidence="3 9">Belongs to the ArgR family.</text>
</comment>
<dbReference type="AlphaFoldDB" id="F8N711"/>
<reference evidence="13" key="1">
    <citation type="journal article" date="2011" name="Stand. Genomic Sci.">
        <title>Non-contiguous finished genome sequence of the opportunistic oral pathogen Prevotella multisaccharivorax type strain (PPPA20).</title>
        <authorList>
            <person name="Pati A."/>
            <person name="Gronow S."/>
            <person name="Lu M."/>
            <person name="Lapidus A."/>
            <person name="Nolan M."/>
            <person name="Lucas S."/>
            <person name="Hammon N."/>
            <person name="Deshpande S."/>
            <person name="Cheng J.F."/>
            <person name="Tapia R."/>
            <person name="Han C."/>
            <person name="Goodwin L."/>
            <person name="Pitluck S."/>
            <person name="Liolios K."/>
            <person name="Pagani I."/>
            <person name="Mavromatis K."/>
            <person name="Mikhailova N."/>
            <person name="Huntemann M."/>
            <person name="Chen A."/>
            <person name="Palaniappan K."/>
            <person name="Land M."/>
            <person name="Hauser L."/>
            <person name="Detter J.C."/>
            <person name="Brambilla E.M."/>
            <person name="Rohde M."/>
            <person name="Goker M."/>
            <person name="Woyke T."/>
            <person name="Bristow J."/>
            <person name="Eisen J.A."/>
            <person name="Markowitz V."/>
            <person name="Hugenholtz P."/>
            <person name="Kyrpides N.C."/>
            <person name="Klenk H.P."/>
            <person name="Ivanova N."/>
        </authorList>
    </citation>
    <scope>NUCLEOTIDE SEQUENCE [LARGE SCALE GENOMIC DNA]</scope>
    <source>
        <strain evidence="13">DSM 17128</strain>
    </source>
</reference>
<dbReference type="STRING" id="688246.Premu_0850"/>
<evidence type="ECO:0000256" key="2">
    <source>
        <dbReference type="ARBA" id="ARBA00005040"/>
    </source>
</evidence>
<keyword evidence="5 9" id="KW-0963">Cytoplasm</keyword>
<dbReference type="InterPro" id="IPR036388">
    <property type="entry name" value="WH-like_DNA-bd_sf"/>
</dbReference>
<evidence type="ECO:0000256" key="8">
    <source>
        <dbReference type="ARBA" id="ARBA00023163"/>
    </source>
</evidence>
<dbReference type="InterPro" id="IPR020900">
    <property type="entry name" value="Arg_repress_DNA-bd"/>
</dbReference>
<dbReference type="PANTHER" id="PTHR34471">
    <property type="entry name" value="ARGININE REPRESSOR"/>
    <property type="match status" value="1"/>
</dbReference>
<keyword evidence="6 9" id="KW-0805">Transcription regulation</keyword>
<dbReference type="InterPro" id="IPR036390">
    <property type="entry name" value="WH_DNA-bd_sf"/>
</dbReference>
<name>F8N711_9BACT</name>
<dbReference type="HOGENOM" id="CLU_097103_0_0_10"/>
<dbReference type="NCBIfam" id="TIGR01529">
    <property type="entry name" value="argR_whole"/>
    <property type="match status" value="1"/>
</dbReference>
<feature type="domain" description="Arginine repressor DNA-binding" evidence="10">
    <location>
        <begin position="64"/>
        <end position="129"/>
    </location>
</feature>
<dbReference type="PANTHER" id="PTHR34471:SF1">
    <property type="entry name" value="ARGININE REPRESSOR"/>
    <property type="match status" value="1"/>
</dbReference>
<dbReference type="PRINTS" id="PR01467">
    <property type="entry name" value="ARGREPRESSOR"/>
</dbReference>
<dbReference type="eggNOG" id="COG1438">
    <property type="taxonomic scope" value="Bacteria"/>
</dbReference>
<gene>
    <name evidence="9" type="primary">argR</name>
    <name evidence="12" type="ORF">Premu_0850</name>
</gene>
<evidence type="ECO:0000256" key="5">
    <source>
        <dbReference type="ARBA" id="ARBA00022490"/>
    </source>
</evidence>
<keyword evidence="13" id="KW-1185">Reference proteome</keyword>
<evidence type="ECO:0000256" key="4">
    <source>
        <dbReference type="ARBA" id="ARBA00021148"/>
    </source>
</evidence>
<evidence type="ECO:0000313" key="12">
    <source>
        <dbReference type="EMBL" id="EGN56309.1"/>
    </source>
</evidence>
<keyword evidence="9" id="KW-0028">Amino-acid biosynthesis</keyword>
<keyword evidence="8 9" id="KW-0804">Transcription</keyword>
<evidence type="ECO:0000259" key="10">
    <source>
        <dbReference type="Pfam" id="PF01316"/>
    </source>
</evidence>
<dbReference type="InterPro" id="IPR001669">
    <property type="entry name" value="Arg_repress"/>
</dbReference>
<dbReference type="GO" id="GO:0003677">
    <property type="term" value="F:DNA binding"/>
    <property type="evidence" value="ECO:0007669"/>
    <property type="project" value="UniProtKB-KW"/>
</dbReference>
<accession>F8N711</accession>
<evidence type="ECO:0000256" key="6">
    <source>
        <dbReference type="ARBA" id="ARBA00023015"/>
    </source>
</evidence>
<dbReference type="GO" id="GO:1900079">
    <property type="term" value="P:regulation of arginine biosynthetic process"/>
    <property type="evidence" value="ECO:0007669"/>
    <property type="project" value="UniProtKB-UniRule"/>
</dbReference>
<protein>
    <recommendedName>
        <fullName evidence="4 9">Arginine repressor</fullName>
    </recommendedName>
</protein>
<dbReference type="GO" id="GO:0005737">
    <property type="term" value="C:cytoplasm"/>
    <property type="evidence" value="ECO:0007669"/>
    <property type="project" value="UniProtKB-SubCell"/>
</dbReference>
<keyword evidence="9" id="KW-0678">Repressor</keyword>
<comment type="function">
    <text evidence="9">Regulates arginine biosynthesis genes.</text>
</comment>